<dbReference type="RefSeq" id="YP_009186835.1">
    <property type="nucleotide sequence ID" value="NC_028649.1"/>
</dbReference>
<dbReference type="OrthoDB" id="16070at10239"/>
<dbReference type="GO" id="GO:0005524">
    <property type="term" value="F:ATP binding"/>
    <property type="evidence" value="ECO:0007669"/>
    <property type="project" value="InterPro"/>
</dbReference>
<evidence type="ECO:0000313" key="3">
    <source>
        <dbReference type="Proteomes" id="UP000203966"/>
    </source>
</evidence>
<dbReference type="GeneID" id="26426302"/>
<evidence type="ECO:0000313" key="2">
    <source>
        <dbReference type="EMBL" id="ALQ43527.1"/>
    </source>
</evidence>
<keyword evidence="3" id="KW-1185">Reference proteome</keyword>
<dbReference type="EMBL" id="KR872420">
    <property type="protein sequence ID" value="ALQ43527.1"/>
    <property type="molecule type" value="Genomic_RNA"/>
</dbReference>
<feature type="domain" description="(+)RNA virus helicase C-terminal" evidence="1">
    <location>
        <begin position="26"/>
        <end position="223"/>
    </location>
</feature>
<reference evidence="2 3" key="1">
    <citation type="journal article" date="2016" name="Arch. Virol.">
        <title>Complete genome sequence of a strain of Actinidia virus X detected in Ribes nigrum cv. Baldwin showing unusual symptoms.</title>
        <authorList>
            <person name="James D."/>
            <person name="Phelan J."/>
        </authorList>
    </citation>
    <scope>NUCLEOTIDE SEQUENCE [LARGE SCALE GENOMIC DNA]</scope>
    <source>
        <strain evidence="2 3">RV-3124</strain>
    </source>
</reference>
<dbReference type="KEGG" id="vg:26426302"/>
<accession>A0A0S2ZXD6</accession>
<protein>
    <submittedName>
        <fullName evidence="2">Triple gene block protein 1</fullName>
    </submittedName>
</protein>
<evidence type="ECO:0000259" key="1">
    <source>
        <dbReference type="Pfam" id="PF01443"/>
    </source>
</evidence>
<name>A0A0S2ZXD6_9VIRU</name>
<proteinExistence type="predicted"/>
<dbReference type="InterPro" id="IPR027351">
    <property type="entry name" value="(+)RNA_virus_helicase_core_dom"/>
</dbReference>
<dbReference type="Proteomes" id="UP000203966">
    <property type="component" value="Segment"/>
</dbReference>
<sequence>MELEYLINLLDFYGFVRSSRSFSLPLVIHGVAGCGKSTIISKVSCAYPKLISASFSPQLIDPDSGRRQSVVDGTTVDLLDEYLAGNNPIVRLAKFSDPLQYDCQSPEEPHYRALHSHRFCPATAQLLNKIFGCHITSKLNTSAVIRFADAFTEDPEGQVITFEPELESLLTAHGCPTTPVADLWGRNIPYVSVYTSSIGYALENYRSSLFLALTRHQKQLLIFDLDARADPTHEL</sequence>
<organism evidence="2 3">
    <name type="scientific">Plantain virus X</name>
    <dbReference type="NCBI Taxonomy" id="1331744"/>
    <lineage>
        <taxon>Viruses</taxon>
        <taxon>Riboviria</taxon>
        <taxon>Orthornavirae</taxon>
        <taxon>Kitrinoviricota</taxon>
        <taxon>Alsuviricetes</taxon>
        <taxon>Tymovirales</taxon>
        <taxon>Alphaflexiviridae</taxon>
        <taxon>Potexvirus</taxon>
        <taxon>Potexvirus ecsplantagonis</taxon>
    </lineage>
</organism>
<dbReference type="Pfam" id="PF01443">
    <property type="entry name" value="Viral_helicase1"/>
    <property type="match status" value="1"/>
</dbReference>